<evidence type="ECO:0000313" key="10">
    <source>
        <dbReference type="EMBL" id="RPA71922.1"/>
    </source>
</evidence>
<dbReference type="GO" id="GO:0005789">
    <property type="term" value="C:endoplasmic reticulum membrane"/>
    <property type="evidence" value="ECO:0007669"/>
    <property type="project" value="UniProtKB-SubCell"/>
</dbReference>
<dbReference type="Proteomes" id="UP000275078">
    <property type="component" value="Unassembled WGS sequence"/>
</dbReference>
<dbReference type="STRING" id="1160509.A0A3N4HBW9"/>
<feature type="chain" id="PRO_5017998236" description="C-8 sterol isomerase" evidence="9">
    <location>
        <begin position="23"/>
        <end position="215"/>
    </location>
</feature>
<dbReference type="InterPro" id="IPR006716">
    <property type="entry name" value="ERG2_sigma1_rcpt-like"/>
</dbReference>
<evidence type="ECO:0000256" key="3">
    <source>
        <dbReference type="ARBA" id="ARBA00022692"/>
    </source>
</evidence>
<keyword evidence="4" id="KW-0256">Endoplasmic reticulum</keyword>
<dbReference type="GO" id="GO:0006696">
    <property type="term" value="P:ergosterol biosynthetic process"/>
    <property type="evidence" value="ECO:0007669"/>
    <property type="project" value="TreeGrafter"/>
</dbReference>
<comment type="function">
    <text evidence="8">Catalyzes the reaction which results in unsaturation at C-7 in the B ring of sterols.</text>
</comment>
<dbReference type="EMBL" id="ML119891">
    <property type="protein sequence ID" value="RPA71922.1"/>
    <property type="molecule type" value="Genomic_DNA"/>
</dbReference>
<keyword evidence="5" id="KW-1133">Transmembrane helix</keyword>
<dbReference type="UniPathway" id="UPA00768"/>
<keyword evidence="11" id="KW-1185">Reference proteome</keyword>
<comment type="subcellular location">
    <subcellularLocation>
        <location evidence="1">Endoplasmic reticulum membrane</location>
    </subcellularLocation>
</comment>
<organism evidence="10 11">
    <name type="scientific">Ascobolus immersus RN42</name>
    <dbReference type="NCBI Taxonomy" id="1160509"/>
    <lineage>
        <taxon>Eukaryota</taxon>
        <taxon>Fungi</taxon>
        <taxon>Dikarya</taxon>
        <taxon>Ascomycota</taxon>
        <taxon>Pezizomycotina</taxon>
        <taxon>Pezizomycetes</taxon>
        <taxon>Pezizales</taxon>
        <taxon>Ascobolaceae</taxon>
        <taxon>Ascobolus</taxon>
    </lineage>
</organism>
<evidence type="ECO:0000256" key="8">
    <source>
        <dbReference type="RuleBase" id="RU368083"/>
    </source>
</evidence>
<evidence type="ECO:0000256" key="2">
    <source>
        <dbReference type="ARBA" id="ARBA00007141"/>
    </source>
</evidence>
<dbReference type="OrthoDB" id="347124at2759"/>
<sequence length="215" mass="24064">MFFPRLLALLPLLYFAFTFLDAQLPKHYIFDPAKLQELSQGAIANNPDGNVTNIFSDLVDGLRETYGEKHVNLVRDEDWFFNNAGGAMGSMVILHASLTEYLILFGTPLGTEGHSGLHLAHDYFTILSGKQQRLDAGDHYPRTYLPGDMNHLPRGMTSQYQLNGWALELAQGWIPTMLAFGFLDTLTSTLDFPNLWKTVKLTGENMVGQLLIGKI</sequence>
<accession>A0A3N4HBW9</accession>
<feature type="signal peptide" evidence="9">
    <location>
        <begin position="1"/>
        <end position="22"/>
    </location>
</feature>
<dbReference type="PANTHER" id="PTHR10868:SF1">
    <property type="entry name" value="SIGMA NON-OPIOID INTRACELLULAR RECEPTOR 1"/>
    <property type="match status" value="1"/>
</dbReference>
<evidence type="ECO:0000256" key="4">
    <source>
        <dbReference type="ARBA" id="ARBA00022824"/>
    </source>
</evidence>
<protein>
    <recommendedName>
        <fullName evidence="8">C-8 sterol isomerase</fullName>
        <ecNumber evidence="8">5.-.-.-</ecNumber>
    </recommendedName>
    <alternativeName>
        <fullName evidence="8">Delta-8--delta-7 sterol isomerase</fullName>
    </alternativeName>
</protein>
<keyword evidence="3" id="KW-0812">Transmembrane</keyword>
<evidence type="ECO:0000256" key="6">
    <source>
        <dbReference type="ARBA" id="ARBA00023136"/>
    </source>
</evidence>
<evidence type="ECO:0000256" key="9">
    <source>
        <dbReference type="SAM" id="SignalP"/>
    </source>
</evidence>
<dbReference type="PANTHER" id="PTHR10868">
    <property type="entry name" value="SIGMA 1-TYPE OPIOID RECEPTOR-RELATED"/>
    <property type="match status" value="1"/>
</dbReference>
<name>A0A3N4HBW9_ASCIM</name>
<dbReference type="AlphaFoldDB" id="A0A3N4HBW9"/>
<keyword evidence="6" id="KW-0472">Membrane</keyword>
<gene>
    <name evidence="10" type="ORF">BJ508DRAFT_367538</name>
</gene>
<keyword evidence="10" id="KW-0675">Receptor</keyword>
<evidence type="ECO:0000313" key="11">
    <source>
        <dbReference type="Proteomes" id="UP000275078"/>
    </source>
</evidence>
<comment type="pathway">
    <text evidence="7 8">Steroid metabolism; ergosterol biosynthesis.</text>
</comment>
<reference evidence="10 11" key="1">
    <citation type="journal article" date="2018" name="Nat. Ecol. Evol.">
        <title>Pezizomycetes genomes reveal the molecular basis of ectomycorrhizal truffle lifestyle.</title>
        <authorList>
            <person name="Murat C."/>
            <person name="Payen T."/>
            <person name="Noel B."/>
            <person name="Kuo A."/>
            <person name="Morin E."/>
            <person name="Chen J."/>
            <person name="Kohler A."/>
            <person name="Krizsan K."/>
            <person name="Balestrini R."/>
            <person name="Da Silva C."/>
            <person name="Montanini B."/>
            <person name="Hainaut M."/>
            <person name="Levati E."/>
            <person name="Barry K.W."/>
            <person name="Belfiori B."/>
            <person name="Cichocki N."/>
            <person name="Clum A."/>
            <person name="Dockter R.B."/>
            <person name="Fauchery L."/>
            <person name="Guy J."/>
            <person name="Iotti M."/>
            <person name="Le Tacon F."/>
            <person name="Lindquist E.A."/>
            <person name="Lipzen A."/>
            <person name="Malagnac F."/>
            <person name="Mello A."/>
            <person name="Molinier V."/>
            <person name="Miyauchi S."/>
            <person name="Poulain J."/>
            <person name="Riccioni C."/>
            <person name="Rubini A."/>
            <person name="Sitrit Y."/>
            <person name="Splivallo R."/>
            <person name="Traeger S."/>
            <person name="Wang M."/>
            <person name="Zifcakova L."/>
            <person name="Wipf D."/>
            <person name="Zambonelli A."/>
            <person name="Paolocci F."/>
            <person name="Nowrousian M."/>
            <person name="Ottonello S."/>
            <person name="Baldrian P."/>
            <person name="Spatafora J.W."/>
            <person name="Henrissat B."/>
            <person name="Nagy L.G."/>
            <person name="Aury J.M."/>
            <person name="Wincker P."/>
            <person name="Grigoriev I.V."/>
            <person name="Bonfante P."/>
            <person name="Martin F.M."/>
        </authorList>
    </citation>
    <scope>NUCLEOTIDE SEQUENCE [LARGE SCALE GENOMIC DNA]</scope>
    <source>
        <strain evidence="10 11">RN42</strain>
    </source>
</reference>
<keyword evidence="9" id="KW-0732">Signal</keyword>
<evidence type="ECO:0000256" key="7">
    <source>
        <dbReference type="ARBA" id="ARBA00029435"/>
    </source>
</evidence>
<evidence type="ECO:0000256" key="5">
    <source>
        <dbReference type="ARBA" id="ARBA00022989"/>
    </source>
</evidence>
<dbReference type="EC" id="5.-.-.-" evidence="8"/>
<comment type="similarity">
    <text evidence="2 8">Belongs to the ERG2 family.</text>
</comment>
<proteinExistence type="inferred from homology"/>
<evidence type="ECO:0000256" key="1">
    <source>
        <dbReference type="ARBA" id="ARBA00004586"/>
    </source>
</evidence>
<dbReference type="Pfam" id="PF04622">
    <property type="entry name" value="ERG2_Sigma1R"/>
    <property type="match status" value="1"/>
</dbReference>